<name>A0A1D6FPZ3_MAIZE</name>
<accession>A0A1D6FPZ3</accession>
<organism evidence="1">
    <name type="scientific">Zea mays</name>
    <name type="common">Maize</name>
    <dbReference type="NCBI Taxonomy" id="4577"/>
    <lineage>
        <taxon>Eukaryota</taxon>
        <taxon>Viridiplantae</taxon>
        <taxon>Streptophyta</taxon>
        <taxon>Embryophyta</taxon>
        <taxon>Tracheophyta</taxon>
        <taxon>Spermatophyta</taxon>
        <taxon>Magnoliopsida</taxon>
        <taxon>Liliopsida</taxon>
        <taxon>Poales</taxon>
        <taxon>Poaceae</taxon>
        <taxon>PACMAD clade</taxon>
        <taxon>Panicoideae</taxon>
        <taxon>Andropogonodae</taxon>
        <taxon>Andropogoneae</taxon>
        <taxon>Tripsacinae</taxon>
        <taxon>Zea</taxon>
    </lineage>
</organism>
<dbReference type="Pfam" id="PF02213">
    <property type="entry name" value="GYF"/>
    <property type="match status" value="1"/>
</dbReference>
<dbReference type="InterPro" id="IPR003169">
    <property type="entry name" value="GYF"/>
</dbReference>
<sequence>MTVDRDSHVTSEFSAVYCCILNWLHFTKFEYLDKKQLLRKPSEQQRLLEEVPQVIPETEDNKDTEFQVTGQDKPIQKSTVALQGDTIKVSVIANCTYVTRASFLKSHTGKKSKVNKAHTDGGTAVIHNQNRSTTAAIAALPKYLHRHAATEANNAGDISSVQELDGEGVKASTDVDTTGTDVQHGSIEATKANAAGDAPGAFFQKQCAKAADVITIDDDDEDNSHRCYKEEQTAVVDLEADYAGDNHPVQLEANSRGHKHVKVKERIWYYIDPQGDEQGPFTMQHLSIWWSNGFFPGDFRVWRTGQTSNDAILLVDALQMTR</sequence>
<evidence type="ECO:0000313" key="1">
    <source>
        <dbReference type="EMBL" id="AQK93696.1"/>
    </source>
</evidence>
<dbReference type="PROSITE" id="PS50829">
    <property type="entry name" value="GYF"/>
    <property type="match status" value="1"/>
</dbReference>
<dbReference type="InterPro" id="IPR035445">
    <property type="entry name" value="GYF-like_dom_sf"/>
</dbReference>
<dbReference type="InterPro" id="IPR045894">
    <property type="entry name" value="At5g08430-like"/>
</dbReference>
<gene>
    <name evidence="1" type="ORF">ZEAMMB73_Zm00001d010235</name>
</gene>
<dbReference type="Gene3D" id="3.30.1490.40">
    <property type="match status" value="1"/>
</dbReference>
<dbReference type="EMBL" id="CM000784">
    <property type="protein sequence ID" value="AQK93696.1"/>
    <property type="molecule type" value="Genomic_DNA"/>
</dbReference>
<dbReference type="SUPFAM" id="SSF55277">
    <property type="entry name" value="GYF domain"/>
    <property type="match status" value="1"/>
</dbReference>
<dbReference type="PANTHER" id="PTHR46851:SF11">
    <property type="entry name" value="GYF DOMAIN-CONTAINING PROTEIN"/>
    <property type="match status" value="1"/>
</dbReference>
<reference evidence="1" key="1">
    <citation type="submission" date="2015-12" db="EMBL/GenBank/DDBJ databases">
        <title>Update maize B73 reference genome by single molecule sequencing technologies.</title>
        <authorList>
            <consortium name="Maize Genome Sequencing Project"/>
            <person name="Ware D."/>
        </authorList>
    </citation>
    <scope>NUCLEOTIDE SEQUENCE</scope>
    <source>
        <tissue evidence="1">Seedling</tissue>
    </source>
</reference>
<dbReference type="SMART" id="SM00444">
    <property type="entry name" value="GYF"/>
    <property type="match status" value="1"/>
</dbReference>
<dbReference type="AlphaFoldDB" id="A0A1D6FPZ3"/>
<proteinExistence type="predicted"/>
<dbReference type="PANTHER" id="PTHR46851">
    <property type="entry name" value="OS01G0884500 PROTEIN"/>
    <property type="match status" value="1"/>
</dbReference>
<protein>
    <submittedName>
        <fullName evidence="1">Zinc ion binding</fullName>
    </submittedName>
</protein>